<dbReference type="AlphaFoldDB" id="A0AAV6I1Y0"/>
<accession>A0AAV6I1Y0</accession>
<comment type="caution">
    <text evidence="1">The sequence shown here is derived from an EMBL/GenBank/DDBJ whole genome shotgun (WGS) entry which is preliminary data.</text>
</comment>
<keyword evidence="2" id="KW-1185">Reference proteome</keyword>
<reference evidence="1" key="1">
    <citation type="submission" date="2020-08" db="EMBL/GenBank/DDBJ databases">
        <title>Plant Genome Project.</title>
        <authorList>
            <person name="Zhang R.-G."/>
        </authorList>
    </citation>
    <scope>NUCLEOTIDE SEQUENCE</scope>
    <source>
        <strain evidence="1">WSP0</strain>
        <tissue evidence="1">Leaf</tissue>
    </source>
</reference>
<protein>
    <submittedName>
        <fullName evidence="1">Uncharacterized protein</fullName>
    </submittedName>
</protein>
<proteinExistence type="predicted"/>
<evidence type="ECO:0000313" key="2">
    <source>
        <dbReference type="Proteomes" id="UP000823749"/>
    </source>
</evidence>
<sequence length="66" mass="6966">MTVLLRWGQSGAGLASEDGDVRAVVVAGFDDVQNSSPGAMCAMASPIKWVVELLEWERAQSNEGDG</sequence>
<dbReference type="EMBL" id="JACTNZ010000012">
    <property type="protein sequence ID" value="KAG5522732.1"/>
    <property type="molecule type" value="Genomic_DNA"/>
</dbReference>
<name>A0AAV6I1Y0_9ERIC</name>
<dbReference type="Proteomes" id="UP000823749">
    <property type="component" value="Chromosome 12"/>
</dbReference>
<evidence type="ECO:0000313" key="1">
    <source>
        <dbReference type="EMBL" id="KAG5522732.1"/>
    </source>
</evidence>
<organism evidence="1 2">
    <name type="scientific">Rhododendron griersonianum</name>
    <dbReference type="NCBI Taxonomy" id="479676"/>
    <lineage>
        <taxon>Eukaryota</taxon>
        <taxon>Viridiplantae</taxon>
        <taxon>Streptophyta</taxon>
        <taxon>Embryophyta</taxon>
        <taxon>Tracheophyta</taxon>
        <taxon>Spermatophyta</taxon>
        <taxon>Magnoliopsida</taxon>
        <taxon>eudicotyledons</taxon>
        <taxon>Gunneridae</taxon>
        <taxon>Pentapetalae</taxon>
        <taxon>asterids</taxon>
        <taxon>Ericales</taxon>
        <taxon>Ericaceae</taxon>
        <taxon>Ericoideae</taxon>
        <taxon>Rhodoreae</taxon>
        <taxon>Rhododendron</taxon>
    </lineage>
</organism>
<gene>
    <name evidence="1" type="ORF">RHGRI_034772</name>
</gene>